<accession>A0AA42LHB4</accession>
<evidence type="ECO:0000259" key="2">
    <source>
        <dbReference type="PROSITE" id="PS50943"/>
    </source>
</evidence>
<dbReference type="Pfam" id="PF01381">
    <property type="entry name" value="HTH_3"/>
    <property type="match status" value="1"/>
</dbReference>
<feature type="domain" description="HTH cro/C1-type" evidence="2">
    <location>
        <begin position="18"/>
        <end position="58"/>
    </location>
</feature>
<organism evidence="3 4">
    <name type="scientific">Achromobacter spanius</name>
    <dbReference type="NCBI Taxonomy" id="217203"/>
    <lineage>
        <taxon>Bacteria</taxon>
        <taxon>Pseudomonadati</taxon>
        <taxon>Pseudomonadota</taxon>
        <taxon>Betaproteobacteria</taxon>
        <taxon>Burkholderiales</taxon>
        <taxon>Alcaligenaceae</taxon>
        <taxon>Achromobacter</taxon>
    </lineage>
</organism>
<dbReference type="GO" id="GO:0003677">
    <property type="term" value="F:DNA binding"/>
    <property type="evidence" value="ECO:0007669"/>
    <property type="project" value="UniProtKB-KW"/>
</dbReference>
<name>A0AA42LHB4_9BURK</name>
<dbReference type="NCBIfam" id="TIGR02607">
    <property type="entry name" value="antidote_HigA"/>
    <property type="match status" value="1"/>
</dbReference>
<reference evidence="3" key="1">
    <citation type="submission" date="2022-09" db="EMBL/GenBank/DDBJ databases">
        <title>Intensive care unit water sources are persistently colonized with multi-drug resistant bacteria and are the site of extensive horizontal gene transfer of antibiotic resistance genes.</title>
        <authorList>
            <person name="Diorio-Toth L."/>
        </authorList>
    </citation>
    <scope>NUCLEOTIDE SEQUENCE</scope>
    <source>
        <strain evidence="3">GD03843</strain>
    </source>
</reference>
<dbReference type="Gene3D" id="1.10.260.40">
    <property type="entry name" value="lambda repressor-like DNA-binding domains"/>
    <property type="match status" value="1"/>
</dbReference>
<dbReference type="InterPro" id="IPR010982">
    <property type="entry name" value="Lambda_DNA-bd_dom_sf"/>
</dbReference>
<dbReference type="RefSeq" id="WP_279993859.1">
    <property type="nucleotide sequence ID" value="NZ_JAOCDZ010000001.1"/>
</dbReference>
<dbReference type="AlphaFoldDB" id="A0AA42LHB4"/>
<dbReference type="SUPFAM" id="SSF47413">
    <property type="entry name" value="lambda repressor-like DNA-binding domains"/>
    <property type="match status" value="1"/>
</dbReference>
<dbReference type="PROSITE" id="PS50943">
    <property type="entry name" value="HTH_CROC1"/>
    <property type="match status" value="1"/>
</dbReference>
<evidence type="ECO:0000313" key="3">
    <source>
        <dbReference type="EMBL" id="MDH0734803.1"/>
    </source>
</evidence>
<comment type="caution">
    <text evidence="3">The sequence shown here is derived from an EMBL/GenBank/DDBJ whole genome shotgun (WGS) entry which is preliminary data.</text>
</comment>
<protein>
    <submittedName>
        <fullName evidence="3">HigA family addiction module antitoxin</fullName>
    </submittedName>
</protein>
<proteinExistence type="predicted"/>
<dbReference type="PANTHER" id="PTHR36924">
    <property type="entry name" value="ANTITOXIN HIGA-1"/>
    <property type="match status" value="1"/>
</dbReference>
<evidence type="ECO:0000256" key="1">
    <source>
        <dbReference type="ARBA" id="ARBA00023125"/>
    </source>
</evidence>
<dbReference type="Proteomes" id="UP001161094">
    <property type="component" value="Unassembled WGS sequence"/>
</dbReference>
<dbReference type="CDD" id="cd00093">
    <property type="entry name" value="HTH_XRE"/>
    <property type="match status" value="1"/>
</dbReference>
<evidence type="ECO:0000313" key="4">
    <source>
        <dbReference type="Proteomes" id="UP001161094"/>
    </source>
</evidence>
<sequence>MHNPPHPGEILREDVIAALGLSVTDAAERLAMSRVALSRVLNGKAGISPDLAVRLEQAGASTAQAWVAMQANYDLWQALQHDQPPVRPLAAVADAH</sequence>
<dbReference type="EMBL" id="JAOCDZ010000001">
    <property type="protein sequence ID" value="MDH0734803.1"/>
    <property type="molecule type" value="Genomic_DNA"/>
</dbReference>
<keyword evidence="1" id="KW-0238">DNA-binding</keyword>
<gene>
    <name evidence="3" type="ORF">N5D93_03225</name>
</gene>
<dbReference type="InterPro" id="IPR001387">
    <property type="entry name" value="Cro/C1-type_HTH"/>
</dbReference>
<dbReference type="InterPro" id="IPR013430">
    <property type="entry name" value="Toxin_antidote_HigA"/>
</dbReference>
<dbReference type="PANTHER" id="PTHR36924:SF1">
    <property type="entry name" value="ANTITOXIN HIGA-1"/>
    <property type="match status" value="1"/>
</dbReference>